<feature type="transmembrane region" description="Helical" evidence="1">
    <location>
        <begin position="59"/>
        <end position="83"/>
    </location>
</feature>
<keyword evidence="3" id="KW-1185">Reference proteome</keyword>
<protein>
    <submittedName>
        <fullName evidence="2">WD repeat-containing protein mip1 [Schizosaccharomyces pombe 972h-]</fullName>
    </submittedName>
</protein>
<reference evidence="2 3" key="1">
    <citation type="submission" date="2015-07" db="EMBL/GenBank/DDBJ databases">
        <authorList>
            <person name="Noorani M."/>
        </authorList>
    </citation>
    <scope>NUCLEOTIDE SEQUENCE [LARGE SCALE GENOMIC DNA]</scope>
    <source>
        <strain evidence="2">BBA 69670</strain>
    </source>
</reference>
<feature type="transmembrane region" description="Helical" evidence="1">
    <location>
        <begin position="711"/>
        <end position="732"/>
    </location>
</feature>
<keyword evidence="1" id="KW-0812">Transmembrane</keyword>
<keyword evidence="1" id="KW-1133">Transmembrane helix</keyword>
<dbReference type="AlphaFoldDB" id="A0A0K6FUP1"/>
<dbReference type="Proteomes" id="UP000044841">
    <property type="component" value="Unassembled WGS sequence"/>
</dbReference>
<evidence type="ECO:0000256" key="1">
    <source>
        <dbReference type="SAM" id="Phobius"/>
    </source>
</evidence>
<gene>
    <name evidence="2" type="ORF">RSOLAG22IIIB_08837</name>
</gene>
<feature type="transmembrane region" description="Helical" evidence="1">
    <location>
        <begin position="213"/>
        <end position="235"/>
    </location>
</feature>
<feature type="transmembrane region" description="Helical" evidence="1">
    <location>
        <begin position="498"/>
        <end position="520"/>
    </location>
</feature>
<name>A0A0K6FUP1_9AGAM</name>
<keyword evidence="1" id="KW-0472">Membrane</keyword>
<dbReference type="EMBL" id="CYGV01001057">
    <property type="protein sequence ID" value="CUA69995.1"/>
    <property type="molecule type" value="Genomic_DNA"/>
</dbReference>
<evidence type="ECO:0000313" key="3">
    <source>
        <dbReference type="Proteomes" id="UP000044841"/>
    </source>
</evidence>
<organism evidence="2 3">
    <name type="scientific">Rhizoctonia solani</name>
    <dbReference type="NCBI Taxonomy" id="456999"/>
    <lineage>
        <taxon>Eukaryota</taxon>
        <taxon>Fungi</taxon>
        <taxon>Dikarya</taxon>
        <taxon>Basidiomycota</taxon>
        <taxon>Agaricomycotina</taxon>
        <taxon>Agaricomycetes</taxon>
        <taxon>Cantharellales</taxon>
        <taxon>Ceratobasidiaceae</taxon>
        <taxon>Rhizoctonia</taxon>
    </lineage>
</organism>
<feature type="transmembrane region" description="Helical" evidence="1">
    <location>
        <begin position="738"/>
        <end position="758"/>
    </location>
</feature>
<evidence type="ECO:0000313" key="2">
    <source>
        <dbReference type="EMBL" id="CUA69995.1"/>
    </source>
</evidence>
<proteinExistence type="predicted"/>
<sequence>MDGLRRILLQLRLSGASTDLRGLPRPLIAPFTCWLVLWVIITLNDIFMLTIDHKRTHTYLGCIAVQTGINCCYTFLIILHFALSRANRIQARFFNDFVAGYANAYSYPVDAILGIFALLAGICSIFILAIEVSAILTLRSSKPIISVGKTNTKDALALPLSRPKTLSVLGNPRATIIPIYFPQPVVKSARVVKKVLAHLLFNRVRSVETRIYALIRNLFALVSMVVLIFRTVAALQQAQNEVQTRVISADCGLASSSHNISILVDRPYWEISSEEEINVAISAVTPSGGGFNCTVGWSRKFMNGFYPPAYQNRMLELFNCTGVLILDINDWEAQYYSSSTKLVYRVQVRPGVKPGITEDGQMPHVWLLNTEEIPDVDHDPSWSDVSRVRAYQAPLNLLRGSHIVTETNLVTRRFIRSSVLKEILFSAKSDYRRLSLYPISLLSTMALNFTDTSISRATIRPTLAPGLRYHRTQANVQDSSIFPSDTCDFVDDYRVGTVFNALGSIGGLFALLQAIHLLLFGRPLLWSITGAKTITPFGLLGGFSSRGFRQRLRAEYHEPGEDGADIVRIVPFLRDFVLDFGPADFNTEHRPSRKPSISSLTLGRDSEDLDETQILAFVDEVRFYQAPWEPLLGAHIEAEAKLITRRFITSSIMKDIVLNSEPSYRLLSLYPIAESSVTSLNASIGDIATATIRTPLTPGFMSLRRRGDIKINVDVIGSVGGLFALLQAMHVLLFGRPLLWGLAGVKAMTPFGLLGTFGSGGFKRRLQKEYHATSTEGGADTIKIVKFLRDFVIEFGPADLDPEPHLAVAHRPINPASKVVSLEGDLTENQIPLMQYQPGLLVSQVENGVDHEQLPTNNDGVRDLI</sequence>
<accession>A0A0K6FUP1</accession>
<feature type="transmembrane region" description="Helical" evidence="1">
    <location>
        <begin position="27"/>
        <end position="47"/>
    </location>
</feature>
<feature type="transmembrane region" description="Helical" evidence="1">
    <location>
        <begin position="111"/>
        <end position="136"/>
    </location>
</feature>